<dbReference type="Pfam" id="PF07596">
    <property type="entry name" value="SBP_bac_10"/>
    <property type="match status" value="1"/>
</dbReference>
<accession>A0A419F0D7</accession>
<dbReference type="GO" id="GO:0015628">
    <property type="term" value="P:protein secretion by the type II secretion system"/>
    <property type="evidence" value="ECO:0007669"/>
    <property type="project" value="InterPro"/>
</dbReference>
<dbReference type="Proteomes" id="UP000285961">
    <property type="component" value="Unassembled WGS sequence"/>
</dbReference>
<dbReference type="InterPro" id="IPR045584">
    <property type="entry name" value="Pilin-like"/>
</dbReference>
<proteinExistence type="predicted"/>
<evidence type="ECO:0000256" key="1">
    <source>
        <dbReference type="ARBA" id="ARBA00022481"/>
    </source>
</evidence>
<feature type="transmembrane region" description="Helical" evidence="2">
    <location>
        <begin position="23"/>
        <end position="48"/>
    </location>
</feature>
<comment type="caution">
    <text evidence="4">The sequence shown here is derived from an EMBL/GenBank/DDBJ whole genome shotgun (WGS) entry which is preliminary data.</text>
</comment>
<dbReference type="SUPFAM" id="SSF54523">
    <property type="entry name" value="Pili subunits"/>
    <property type="match status" value="1"/>
</dbReference>
<dbReference type="InterPro" id="IPR000983">
    <property type="entry name" value="Bac_GSPG_pilin"/>
</dbReference>
<dbReference type="AlphaFoldDB" id="A0A419F0D7"/>
<dbReference type="PANTHER" id="PTHR30093">
    <property type="entry name" value="GENERAL SECRETION PATHWAY PROTEIN G"/>
    <property type="match status" value="1"/>
</dbReference>
<gene>
    <name evidence="4" type="ORF">C4532_08260</name>
</gene>
<feature type="domain" description="DUF1559" evidence="3">
    <location>
        <begin position="50"/>
        <end position="86"/>
    </location>
</feature>
<protein>
    <submittedName>
        <fullName evidence="4">DUF1559 domain-containing protein</fullName>
    </submittedName>
</protein>
<sequence>MSSIPSPRRRGTHPSDAVPRRSAGFTLVELLVVIGIIGILAAILLPALAKARETARRSACVNNLRQIAMILELYAAENKAKFPPAENKSEELMLDANAVYPEYLSDAMLLACPSDPEYDPRTNFRLTMGASLSDNSYGAATRLFEEGTVHPECIGPLSYVYLGWILLDDSELLAGVLVYTWMDTVLPISNSVTDGWRDRNSNIASFGFTGLGNAGTKFHYRLATGVDRFLITDVNQALTGKEFGASIVPVMWDQISTNISQFNHVPAGQNVLYLDGHVEFKRFEKGNTKMPISPLYAAINAFVRKKSSPYCP</sequence>
<dbReference type="PROSITE" id="PS00409">
    <property type="entry name" value="PROKAR_NTER_METHYL"/>
    <property type="match status" value="1"/>
</dbReference>
<keyword evidence="2" id="KW-0812">Transmembrane</keyword>
<keyword evidence="1" id="KW-0488">Methylation</keyword>
<dbReference type="PRINTS" id="PR00813">
    <property type="entry name" value="BCTERIALGSPG"/>
</dbReference>
<dbReference type="Pfam" id="PF07963">
    <property type="entry name" value="N_methyl"/>
    <property type="match status" value="1"/>
</dbReference>
<dbReference type="Gene3D" id="3.30.700.10">
    <property type="entry name" value="Glycoprotein, Type 4 Pilin"/>
    <property type="match status" value="1"/>
</dbReference>
<organism evidence="4 5">
    <name type="scientific">Candidatus Abyssobacteria bacterium SURF_17</name>
    <dbReference type="NCBI Taxonomy" id="2093361"/>
    <lineage>
        <taxon>Bacteria</taxon>
        <taxon>Pseudomonadati</taxon>
        <taxon>Candidatus Hydrogenedentota</taxon>
        <taxon>Candidatus Abyssobacteria</taxon>
    </lineage>
</organism>
<evidence type="ECO:0000313" key="5">
    <source>
        <dbReference type="Proteomes" id="UP000285961"/>
    </source>
</evidence>
<dbReference type="InterPro" id="IPR012902">
    <property type="entry name" value="N_methyl_site"/>
</dbReference>
<reference evidence="4 5" key="1">
    <citation type="journal article" date="2017" name="ISME J.">
        <title>Energy and carbon metabolisms in a deep terrestrial subsurface fluid microbial community.</title>
        <authorList>
            <person name="Momper L."/>
            <person name="Jungbluth S.P."/>
            <person name="Lee M.D."/>
            <person name="Amend J.P."/>
        </authorList>
    </citation>
    <scope>NUCLEOTIDE SEQUENCE [LARGE SCALE GENOMIC DNA]</scope>
    <source>
        <strain evidence="4">SURF_17</strain>
    </source>
</reference>
<keyword evidence="2" id="KW-1133">Transmembrane helix</keyword>
<evidence type="ECO:0000313" key="4">
    <source>
        <dbReference type="EMBL" id="RJP71128.1"/>
    </source>
</evidence>
<dbReference type="InterPro" id="IPR011453">
    <property type="entry name" value="DUF1559"/>
</dbReference>
<dbReference type="GO" id="GO:0015627">
    <property type="term" value="C:type II protein secretion system complex"/>
    <property type="evidence" value="ECO:0007669"/>
    <property type="project" value="InterPro"/>
</dbReference>
<keyword evidence="2" id="KW-0472">Membrane</keyword>
<dbReference type="PANTHER" id="PTHR30093:SF2">
    <property type="entry name" value="TYPE II SECRETION SYSTEM PROTEIN H"/>
    <property type="match status" value="1"/>
</dbReference>
<dbReference type="EMBL" id="QZKI01000062">
    <property type="protein sequence ID" value="RJP71128.1"/>
    <property type="molecule type" value="Genomic_DNA"/>
</dbReference>
<name>A0A419F0D7_9BACT</name>
<evidence type="ECO:0000259" key="3">
    <source>
        <dbReference type="Pfam" id="PF07596"/>
    </source>
</evidence>
<evidence type="ECO:0000256" key="2">
    <source>
        <dbReference type="SAM" id="Phobius"/>
    </source>
</evidence>
<dbReference type="NCBIfam" id="TIGR02532">
    <property type="entry name" value="IV_pilin_GFxxxE"/>
    <property type="match status" value="1"/>
</dbReference>